<comment type="caution">
    <text evidence="1">The sequence shown here is derived from an EMBL/GenBank/DDBJ whole genome shotgun (WGS) entry which is preliminary data.</text>
</comment>
<gene>
    <name evidence="1" type="ORF">M1L60_24035</name>
</gene>
<dbReference type="Proteomes" id="UP001523369">
    <property type="component" value="Unassembled WGS sequence"/>
</dbReference>
<evidence type="ECO:0000313" key="2">
    <source>
        <dbReference type="Proteomes" id="UP001523369"/>
    </source>
</evidence>
<accession>A0ABT1DUN4</accession>
<dbReference type="RefSeq" id="WP_253239749.1">
    <property type="nucleotide sequence ID" value="NZ_JAMYJR010000027.1"/>
</dbReference>
<proteinExistence type="predicted"/>
<evidence type="ECO:0000313" key="1">
    <source>
        <dbReference type="EMBL" id="MCO8273670.1"/>
    </source>
</evidence>
<reference evidence="1 2" key="1">
    <citation type="submission" date="2022-06" db="EMBL/GenBank/DDBJ databases">
        <title>New Species of the Genus Actinoplanes, ActinopZanes ferrugineus.</title>
        <authorList>
            <person name="Ding P."/>
        </authorList>
    </citation>
    <scope>NUCLEOTIDE SEQUENCE [LARGE SCALE GENOMIC DNA]</scope>
    <source>
        <strain evidence="1 2">TRM88003</strain>
    </source>
</reference>
<protein>
    <submittedName>
        <fullName evidence="1">Uncharacterized protein</fullName>
    </submittedName>
</protein>
<name>A0ABT1DUN4_9ACTN</name>
<dbReference type="EMBL" id="JAMYJR010000027">
    <property type="protein sequence ID" value="MCO8273670.1"/>
    <property type="molecule type" value="Genomic_DNA"/>
</dbReference>
<sequence length="65" mass="7125">MTQPPGRRTVCPPRVLAARHGIQPTYVTMGGTFLAVLTEEQIVSLRADPDVDSVEKLGPIQLQLR</sequence>
<keyword evidence="2" id="KW-1185">Reference proteome</keyword>
<organism evidence="1 2">
    <name type="scientific">Paractinoplanes aksuensis</name>
    <dbReference type="NCBI Taxonomy" id="2939490"/>
    <lineage>
        <taxon>Bacteria</taxon>
        <taxon>Bacillati</taxon>
        <taxon>Actinomycetota</taxon>
        <taxon>Actinomycetes</taxon>
        <taxon>Micromonosporales</taxon>
        <taxon>Micromonosporaceae</taxon>
        <taxon>Paractinoplanes</taxon>
    </lineage>
</organism>